<geneLocation type="plasmid" evidence="2">
    <name>unnamed2</name>
</geneLocation>
<keyword evidence="1" id="KW-0812">Transmembrane</keyword>
<sequence>MIVAKPSRRRLAELTSGVGAIVLGIGLGMLAADRIGRFGIPLLLVGAAAHTWGMFDKHRLGHQADAPNVWWELFVYWACWILLGRAGFGAPVHLSGSS</sequence>
<feature type="transmembrane region" description="Helical" evidence="1">
    <location>
        <begin position="67"/>
        <end position="88"/>
    </location>
</feature>
<organism evidence="2">
    <name type="scientific">Microvirga ossetica</name>
    <dbReference type="NCBI Taxonomy" id="1882682"/>
    <lineage>
        <taxon>Bacteria</taxon>
        <taxon>Pseudomonadati</taxon>
        <taxon>Pseudomonadota</taxon>
        <taxon>Alphaproteobacteria</taxon>
        <taxon>Hyphomicrobiales</taxon>
        <taxon>Methylobacteriaceae</taxon>
        <taxon>Microvirga</taxon>
    </lineage>
</organism>
<evidence type="ECO:0000313" key="2">
    <source>
        <dbReference type="EMBL" id="ANY83954.1"/>
    </source>
</evidence>
<dbReference type="RefSeq" id="WP_099514895.1">
    <property type="nucleotide sequence ID" value="NZ_CP016619.1"/>
</dbReference>
<accession>A0A1B2EVI2</accession>
<protein>
    <submittedName>
        <fullName evidence="2">Uncharacterized protein</fullName>
    </submittedName>
</protein>
<keyword evidence="1" id="KW-1133">Transmembrane helix</keyword>
<name>A0A1B2EVI2_9HYPH</name>
<dbReference type="AlphaFoldDB" id="A0A1B2EVI2"/>
<proteinExistence type="predicted"/>
<feature type="transmembrane region" description="Helical" evidence="1">
    <location>
        <begin position="12"/>
        <end position="32"/>
    </location>
</feature>
<reference evidence="2" key="1">
    <citation type="submission" date="2016-07" db="EMBL/GenBank/DDBJ databases">
        <title>Microvirga ossetica sp. nov. a new species of rhizobia isolated from root nodules of the legume species Vicia alpestris Steven originated from North Ossetia region in the Caucasus.</title>
        <authorList>
            <person name="Safronova V.I."/>
            <person name="Kuznetsova I.G."/>
            <person name="Sazanova A.L."/>
            <person name="Belimov A."/>
            <person name="Andronov E."/>
            <person name="Osledkin Y.S."/>
            <person name="Onishchuk O.P."/>
            <person name="Kurchak O.N."/>
            <person name="Shaposhnikov A.I."/>
            <person name="Willems A."/>
            <person name="Tikhonovich I.A."/>
        </authorList>
    </citation>
    <scope>NUCLEOTIDE SEQUENCE [LARGE SCALE GENOMIC DNA]</scope>
    <source>
        <strain evidence="2">V5/3M</strain>
        <plasmid evidence="2">unnamed2</plasmid>
    </source>
</reference>
<dbReference type="KEGG" id="moc:BB934_37400"/>
<keyword evidence="2" id="KW-0614">Plasmid</keyword>
<gene>
    <name evidence="2" type="ORF">BB934_37400</name>
</gene>
<evidence type="ECO:0000256" key="1">
    <source>
        <dbReference type="SAM" id="Phobius"/>
    </source>
</evidence>
<dbReference type="EMBL" id="CP016619">
    <property type="protein sequence ID" value="ANY83954.1"/>
    <property type="molecule type" value="Genomic_DNA"/>
</dbReference>
<keyword evidence="1" id="KW-0472">Membrane</keyword>
<dbReference type="OrthoDB" id="8454371at2"/>
<feature type="transmembrane region" description="Helical" evidence="1">
    <location>
        <begin position="38"/>
        <end position="55"/>
    </location>
</feature>